<dbReference type="EMBL" id="JAPHJC010000089">
    <property type="protein sequence ID" value="MCW8678967.1"/>
    <property type="molecule type" value="Genomic_DNA"/>
</dbReference>
<dbReference type="Proteomes" id="UP001209889">
    <property type="component" value="Unassembled WGS sequence"/>
</dbReference>
<evidence type="ECO:0000313" key="2">
    <source>
        <dbReference type="Proteomes" id="UP001209889"/>
    </source>
</evidence>
<keyword evidence="2" id="KW-1185">Reference proteome</keyword>
<organism evidence="1 2">
    <name type="scientific">Streptococcus macedonicus</name>
    <name type="common">Streptococcus gallolyticus macedonicus</name>
    <dbReference type="NCBI Taxonomy" id="59310"/>
    <lineage>
        <taxon>Bacteria</taxon>
        <taxon>Bacillati</taxon>
        <taxon>Bacillota</taxon>
        <taxon>Bacilli</taxon>
        <taxon>Lactobacillales</taxon>
        <taxon>Streptococcaceae</taxon>
        <taxon>Streptococcus</taxon>
    </lineage>
</organism>
<dbReference type="RefSeq" id="WP_001143137.1">
    <property type="nucleotide sequence ID" value="NZ_JAPHJA010000086.1"/>
</dbReference>
<gene>
    <name evidence="1" type="ORF">OQH01_10910</name>
</gene>
<sequence length="92" mass="10521">MPTQKPRIALTVPDEINQTLDRLYELTGTPKSKLIVEMLEQYVPILEQVVDTLEKIKSDKENGKEIAKKFAQDMLFDGQEMLGIMAKEARDL</sequence>
<comment type="caution">
    <text evidence="1">The sequence shown here is derived from an EMBL/GenBank/DDBJ whole genome shotgun (WGS) entry which is preliminary data.</text>
</comment>
<evidence type="ECO:0000313" key="1">
    <source>
        <dbReference type="EMBL" id="MCW8678967.1"/>
    </source>
</evidence>
<evidence type="ECO:0008006" key="3">
    <source>
        <dbReference type="Google" id="ProtNLM"/>
    </source>
</evidence>
<name>A0ABT3PGR3_STRMC</name>
<reference evidence="2" key="2">
    <citation type="submission" date="2023-07" db="EMBL/GenBank/DDBJ databases">
        <title>Streptococcus macedonicus and Acinetobacter baumannii: co-inhabitants of the cheese production environment.</title>
        <authorList>
            <person name="Johnson J."/>
            <person name="Curtin C."/>
            <person name="Waite-Cusic J."/>
        </authorList>
    </citation>
    <scope>NUCLEOTIDE SEQUENCE [LARGE SCALE GENOMIC DNA]</scope>
    <source>
        <strain evidence="2">E28</strain>
    </source>
</reference>
<proteinExistence type="predicted"/>
<reference evidence="2" key="1">
    <citation type="submission" date="2022-11" db="EMBL/GenBank/DDBJ databases">
        <title>Streptococcus macedonicus and Acinetobacter baumannii: co-inhabitants of the cheese production environment.</title>
        <authorList>
            <person name="Johnson J."/>
            <person name="Curtin C."/>
            <person name="Waite-Cusic J."/>
        </authorList>
    </citation>
    <scope>NUCLEOTIDE SEQUENCE [LARGE SCALE GENOMIC DNA]</scope>
    <source>
        <strain evidence="2">E28</strain>
    </source>
</reference>
<accession>A0ABT3PGR3</accession>
<protein>
    <recommendedName>
        <fullName evidence="3">CopG family transcriptional regulator</fullName>
    </recommendedName>
</protein>